<evidence type="ECO:0000256" key="17">
    <source>
        <dbReference type="SAM" id="Phobius"/>
    </source>
</evidence>
<name>A0AAY4ABV4_9TELE</name>
<evidence type="ECO:0000256" key="1">
    <source>
        <dbReference type="ARBA" id="ARBA00003195"/>
    </source>
</evidence>
<keyword evidence="7" id="KW-0679">Respiratory chain</keyword>
<keyword evidence="14 17" id="KW-0472">Membrane</keyword>
<dbReference type="GO" id="GO:0005743">
    <property type="term" value="C:mitochondrial inner membrane"/>
    <property type="evidence" value="ECO:0007669"/>
    <property type="project" value="UniProtKB-SubCell"/>
</dbReference>
<accession>A0AAY4ABV4</accession>
<protein>
    <recommendedName>
        <fullName evidence="5">NADH dehydrogenase [ubiquinone] 1 alpha subcomplex subunit 3</fullName>
    </recommendedName>
    <alternativeName>
        <fullName evidence="15">Complex I-B9</fullName>
    </alternativeName>
    <alternativeName>
        <fullName evidence="16">NADH-ubiquinone oxidoreductase B9 subunit</fullName>
    </alternativeName>
</protein>
<feature type="transmembrane region" description="Helical" evidence="17">
    <location>
        <begin position="18"/>
        <end position="38"/>
    </location>
</feature>
<keyword evidence="19" id="KW-1185">Reference proteome</keyword>
<dbReference type="CDD" id="cd22902">
    <property type="entry name" value="NDUFA3"/>
    <property type="match status" value="1"/>
</dbReference>
<evidence type="ECO:0000256" key="10">
    <source>
        <dbReference type="ARBA" id="ARBA00022982"/>
    </source>
</evidence>
<evidence type="ECO:0000256" key="9">
    <source>
        <dbReference type="ARBA" id="ARBA00022792"/>
    </source>
</evidence>
<evidence type="ECO:0000256" key="2">
    <source>
        <dbReference type="ARBA" id="ARBA00004434"/>
    </source>
</evidence>
<dbReference type="InterPro" id="IPR026626">
    <property type="entry name" value="NDUFA3"/>
</dbReference>
<proteinExistence type="inferred from homology"/>
<evidence type="ECO:0000256" key="8">
    <source>
        <dbReference type="ARBA" id="ARBA00022692"/>
    </source>
</evidence>
<dbReference type="Ensembl" id="ENSDCDT00010006552.1">
    <property type="protein sequence ID" value="ENSDCDP00010006339.1"/>
    <property type="gene ID" value="ENSDCDG00010002731.1"/>
</dbReference>
<evidence type="ECO:0000256" key="7">
    <source>
        <dbReference type="ARBA" id="ARBA00022660"/>
    </source>
</evidence>
<keyword evidence="13" id="KW-0496">Mitochondrion</keyword>
<organism evidence="18 19">
    <name type="scientific">Denticeps clupeoides</name>
    <name type="common">denticle herring</name>
    <dbReference type="NCBI Taxonomy" id="299321"/>
    <lineage>
        <taxon>Eukaryota</taxon>
        <taxon>Metazoa</taxon>
        <taxon>Chordata</taxon>
        <taxon>Craniata</taxon>
        <taxon>Vertebrata</taxon>
        <taxon>Euteleostomi</taxon>
        <taxon>Actinopterygii</taxon>
        <taxon>Neopterygii</taxon>
        <taxon>Teleostei</taxon>
        <taxon>Clupei</taxon>
        <taxon>Clupeiformes</taxon>
        <taxon>Denticipitoidei</taxon>
        <taxon>Denticipitidae</taxon>
        <taxon>Denticeps</taxon>
    </lineage>
</organism>
<evidence type="ECO:0000256" key="13">
    <source>
        <dbReference type="ARBA" id="ARBA00023128"/>
    </source>
</evidence>
<dbReference type="Pfam" id="PF14987">
    <property type="entry name" value="NADHdh_A3"/>
    <property type="match status" value="1"/>
</dbReference>
<evidence type="ECO:0000256" key="16">
    <source>
        <dbReference type="ARBA" id="ARBA00032035"/>
    </source>
</evidence>
<evidence type="ECO:0000256" key="5">
    <source>
        <dbReference type="ARBA" id="ARBA00016391"/>
    </source>
</evidence>
<comment type="similarity">
    <text evidence="3">Belongs to the complex I NDUFA3 subunit family.</text>
</comment>
<keyword evidence="10" id="KW-0249">Electron transport</keyword>
<evidence type="ECO:0000256" key="12">
    <source>
        <dbReference type="ARBA" id="ARBA00022990"/>
    </source>
</evidence>
<comment type="subcellular location">
    <subcellularLocation>
        <location evidence="2">Mitochondrion inner membrane</location>
        <topology evidence="2">Single-pass membrane protein</topology>
    </subcellularLocation>
</comment>
<evidence type="ECO:0000256" key="15">
    <source>
        <dbReference type="ARBA" id="ARBA00031425"/>
    </source>
</evidence>
<keyword evidence="11 17" id="KW-1133">Transmembrane helix</keyword>
<evidence type="ECO:0000256" key="11">
    <source>
        <dbReference type="ARBA" id="ARBA00022989"/>
    </source>
</evidence>
<comment type="function">
    <text evidence="1">Accessory subunit of the mitochondrial membrane respiratory chain NADH dehydrogenase (Complex I), that is believed not to be involved in catalysis. Complex I functions in the transfer of electrons from NADH to the respiratory chain. The immediate electron acceptor for the enzyme is believed to be ubiquinone.</text>
</comment>
<reference evidence="18" key="2">
    <citation type="submission" date="2025-08" db="UniProtKB">
        <authorList>
            <consortium name="Ensembl"/>
        </authorList>
    </citation>
    <scope>IDENTIFICATION</scope>
</reference>
<keyword evidence="6" id="KW-0813">Transport</keyword>
<evidence type="ECO:0000256" key="3">
    <source>
        <dbReference type="ARBA" id="ARBA00008253"/>
    </source>
</evidence>
<sequence length="86" mass="9404">MAAHSGAFLKNAWNKEPVVTVACGLGLLAVIVPIISPFRKYSGMINQAIPYNYPGLFPIRDNGNMPDVPSHPCDPQGQNLDWLKNL</sequence>
<comment type="subunit">
    <text evidence="4">Complex I is composed of 45 different subunits.</text>
</comment>
<keyword evidence="8 17" id="KW-0812">Transmembrane</keyword>
<reference evidence="18 19" key="1">
    <citation type="submission" date="2020-06" db="EMBL/GenBank/DDBJ databases">
        <authorList>
            <consortium name="Wellcome Sanger Institute Data Sharing"/>
        </authorList>
    </citation>
    <scope>NUCLEOTIDE SEQUENCE [LARGE SCALE GENOMIC DNA]</scope>
</reference>
<keyword evidence="9" id="KW-0999">Mitochondrion inner membrane</keyword>
<evidence type="ECO:0000256" key="14">
    <source>
        <dbReference type="ARBA" id="ARBA00023136"/>
    </source>
</evidence>
<dbReference type="GeneTree" id="ENSGT00390000004322"/>
<evidence type="ECO:0000256" key="6">
    <source>
        <dbReference type="ARBA" id="ARBA00022448"/>
    </source>
</evidence>
<dbReference type="PANTHER" id="PTHR15221">
    <property type="entry name" value="NADH DEHYDROGENASE [UBIQUINONE] 1 ALPHA SUBCOMPLEX SUBUNIT 3"/>
    <property type="match status" value="1"/>
</dbReference>
<dbReference type="AlphaFoldDB" id="A0AAY4ABV4"/>
<dbReference type="PANTHER" id="PTHR15221:SF0">
    <property type="entry name" value="NADH DEHYDROGENASE [UBIQUINONE] 1 ALPHA SUBCOMPLEX SUBUNIT 3"/>
    <property type="match status" value="1"/>
</dbReference>
<evidence type="ECO:0000256" key="4">
    <source>
        <dbReference type="ARBA" id="ARBA00011533"/>
    </source>
</evidence>
<dbReference type="GO" id="GO:0045271">
    <property type="term" value="C:respiratory chain complex I"/>
    <property type="evidence" value="ECO:0007669"/>
    <property type="project" value="InterPro"/>
</dbReference>
<reference evidence="18" key="3">
    <citation type="submission" date="2025-09" db="UniProtKB">
        <authorList>
            <consortium name="Ensembl"/>
        </authorList>
    </citation>
    <scope>IDENTIFICATION</scope>
</reference>
<dbReference type="Proteomes" id="UP000694580">
    <property type="component" value="Chromosome 5"/>
</dbReference>
<keyword evidence="12" id="KW-0007">Acetylation</keyword>
<evidence type="ECO:0000313" key="19">
    <source>
        <dbReference type="Proteomes" id="UP000694580"/>
    </source>
</evidence>
<evidence type="ECO:0000313" key="18">
    <source>
        <dbReference type="Ensembl" id="ENSDCDP00010006339.1"/>
    </source>
</evidence>